<evidence type="ECO:0000256" key="2">
    <source>
        <dbReference type="ARBA" id="ARBA00023125"/>
    </source>
</evidence>
<evidence type="ECO:0000259" key="4">
    <source>
        <dbReference type="PROSITE" id="PS50949"/>
    </source>
</evidence>
<reference evidence="5 6" key="1">
    <citation type="submission" date="2018-11" db="EMBL/GenBank/DDBJ databases">
        <title>YIM 102482-1 draft genome.</title>
        <authorList>
            <person name="Li G."/>
            <person name="Jiang Y."/>
        </authorList>
    </citation>
    <scope>NUCLEOTIDE SEQUENCE [LARGE SCALE GENOMIC DNA]</scope>
    <source>
        <strain evidence="5 6">YIM 102482-1</strain>
    </source>
</reference>
<dbReference type="SMART" id="SM00895">
    <property type="entry name" value="FCD"/>
    <property type="match status" value="1"/>
</dbReference>
<evidence type="ECO:0000256" key="1">
    <source>
        <dbReference type="ARBA" id="ARBA00023015"/>
    </source>
</evidence>
<name>A0A3P3VSP8_9MICO</name>
<keyword evidence="6" id="KW-1185">Reference proteome</keyword>
<dbReference type="InterPro" id="IPR011711">
    <property type="entry name" value="GntR_C"/>
</dbReference>
<dbReference type="Gene3D" id="1.10.10.10">
    <property type="entry name" value="Winged helix-like DNA-binding domain superfamily/Winged helix DNA-binding domain"/>
    <property type="match status" value="1"/>
</dbReference>
<dbReference type="OrthoDB" id="8680240at2"/>
<keyword evidence="1" id="KW-0805">Transcription regulation</keyword>
<comment type="caution">
    <text evidence="5">The sequence shown here is derived from an EMBL/GenBank/DDBJ whole genome shotgun (WGS) entry which is preliminary data.</text>
</comment>
<dbReference type="PROSITE" id="PS50949">
    <property type="entry name" value="HTH_GNTR"/>
    <property type="match status" value="1"/>
</dbReference>
<dbReference type="InterPro" id="IPR000524">
    <property type="entry name" value="Tscrpt_reg_HTH_GntR"/>
</dbReference>
<dbReference type="SUPFAM" id="SSF46785">
    <property type="entry name" value="Winged helix' DNA-binding domain"/>
    <property type="match status" value="1"/>
</dbReference>
<accession>A0A3P3VSP8</accession>
<proteinExistence type="predicted"/>
<evidence type="ECO:0000313" key="6">
    <source>
        <dbReference type="Proteomes" id="UP000274391"/>
    </source>
</evidence>
<dbReference type="Pfam" id="PF00392">
    <property type="entry name" value="GntR"/>
    <property type="match status" value="1"/>
</dbReference>
<keyword evidence="3" id="KW-0804">Transcription</keyword>
<dbReference type="EMBL" id="RQVS01000018">
    <property type="protein sequence ID" value="RRJ85775.1"/>
    <property type="molecule type" value="Genomic_DNA"/>
</dbReference>
<protein>
    <submittedName>
        <fullName evidence="5">GntR family transcriptional regulator</fullName>
    </submittedName>
</protein>
<evidence type="ECO:0000256" key="3">
    <source>
        <dbReference type="ARBA" id="ARBA00023163"/>
    </source>
</evidence>
<dbReference type="CDD" id="cd07377">
    <property type="entry name" value="WHTH_GntR"/>
    <property type="match status" value="1"/>
</dbReference>
<dbReference type="AlphaFoldDB" id="A0A3P3VSP8"/>
<keyword evidence="2" id="KW-0238">DNA-binding</keyword>
<dbReference type="InterPro" id="IPR036388">
    <property type="entry name" value="WH-like_DNA-bd_sf"/>
</dbReference>
<dbReference type="SMART" id="SM00345">
    <property type="entry name" value="HTH_GNTR"/>
    <property type="match status" value="1"/>
</dbReference>
<sequence length="239" mass="26301">MPSTDTPDDSLSTALEHSLASAALEHRSLREQVADVIRERIVTGDLAPGTRLVERTLAEKLGVSRVPVRDALHQLHGEGFLTQESRSGMVVTSIDRRMVEELFDVREALEVLGVRQAAERATPAQIQQLRAELEGSAAALRRGDTDAFDAFNRRFHDLLNEMADNATLAMIMQPLAGRLRWLLGQNQDGARMQAEHAELYEAIAAGDTERATAAARSHVHSSRELAFEVLYPDAGEVTQ</sequence>
<dbReference type="InterPro" id="IPR008920">
    <property type="entry name" value="TF_FadR/GntR_C"/>
</dbReference>
<dbReference type="SUPFAM" id="SSF48008">
    <property type="entry name" value="GntR ligand-binding domain-like"/>
    <property type="match status" value="1"/>
</dbReference>
<organism evidence="5 6">
    <name type="scientific">Gulosibacter macacae</name>
    <dbReference type="NCBI Taxonomy" id="2488791"/>
    <lineage>
        <taxon>Bacteria</taxon>
        <taxon>Bacillati</taxon>
        <taxon>Actinomycetota</taxon>
        <taxon>Actinomycetes</taxon>
        <taxon>Micrococcales</taxon>
        <taxon>Microbacteriaceae</taxon>
        <taxon>Gulosibacter</taxon>
    </lineage>
</organism>
<dbReference type="PANTHER" id="PTHR43537:SF45">
    <property type="entry name" value="GNTR FAMILY REGULATORY PROTEIN"/>
    <property type="match status" value="1"/>
</dbReference>
<evidence type="ECO:0000313" key="5">
    <source>
        <dbReference type="EMBL" id="RRJ85775.1"/>
    </source>
</evidence>
<dbReference type="GO" id="GO:0003700">
    <property type="term" value="F:DNA-binding transcription factor activity"/>
    <property type="evidence" value="ECO:0007669"/>
    <property type="project" value="InterPro"/>
</dbReference>
<dbReference type="RefSeq" id="WP_124973728.1">
    <property type="nucleotide sequence ID" value="NZ_RQVS01000018.1"/>
</dbReference>
<dbReference type="Gene3D" id="1.20.120.530">
    <property type="entry name" value="GntR ligand-binding domain-like"/>
    <property type="match status" value="1"/>
</dbReference>
<gene>
    <name evidence="5" type="ORF">EG850_11810</name>
</gene>
<dbReference type="Pfam" id="PF07729">
    <property type="entry name" value="FCD"/>
    <property type="match status" value="1"/>
</dbReference>
<dbReference type="PANTHER" id="PTHR43537">
    <property type="entry name" value="TRANSCRIPTIONAL REGULATOR, GNTR FAMILY"/>
    <property type="match status" value="1"/>
</dbReference>
<feature type="domain" description="HTH gntR-type" evidence="4">
    <location>
        <begin position="27"/>
        <end position="94"/>
    </location>
</feature>
<dbReference type="PRINTS" id="PR00035">
    <property type="entry name" value="HTHGNTR"/>
</dbReference>
<dbReference type="GO" id="GO:0003677">
    <property type="term" value="F:DNA binding"/>
    <property type="evidence" value="ECO:0007669"/>
    <property type="project" value="UniProtKB-KW"/>
</dbReference>
<dbReference type="Proteomes" id="UP000274391">
    <property type="component" value="Unassembled WGS sequence"/>
</dbReference>
<dbReference type="InterPro" id="IPR036390">
    <property type="entry name" value="WH_DNA-bd_sf"/>
</dbReference>